<dbReference type="InterPro" id="IPR011701">
    <property type="entry name" value="MFS"/>
</dbReference>
<dbReference type="PANTHER" id="PTHR23505:SF52">
    <property type="entry name" value="MAJOR FACILITATOR SUPERFAMILY PROTEIN"/>
    <property type="match status" value="1"/>
</dbReference>
<reference evidence="9 10" key="1">
    <citation type="submission" date="2016-06" db="EMBL/GenBank/DDBJ databases">
        <authorList>
            <consortium name="Pathogen Informatics"/>
        </authorList>
    </citation>
    <scope>NUCLEOTIDE SEQUENCE [LARGE SCALE GENOMIC DNA]</scope>
    <source>
        <strain evidence="9">PmlGA01</strain>
    </source>
</reference>
<feature type="transmembrane region" description="Helical" evidence="8">
    <location>
        <begin position="700"/>
        <end position="720"/>
    </location>
</feature>
<dbReference type="Gene3D" id="1.20.1250.20">
    <property type="entry name" value="MFS general substrate transporter like domains"/>
    <property type="match status" value="2"/>
</dbReference>
<evidence type="ECO:0000256" key="4">
    <source>
        <dbReference type="ARBA" id="ARBA00022989"/>
    </source>
</evidence>
<dbReference type="InterPro" id="IPR044770">
    <property type="entry name" value="MFS_spinster-like"/>
</dbReference>
<evidence type="ECO:0000256" key="1">
    <source>
        <dbReference type="ARBA" id="ARBA00004141"/>
    </source>
</evidence>
<evidence type="ECO:0000313" key="9">
    <source>
        <dbReference type="EMBL" id="SBT72211.1"/>
    </source>
</evidence>
<feature type="region of interest" description="Disordered" evidence="7">
    <location>
        <begin position="169"/>
        <end position="202"/>
    </location>
</feature>
<feature type="transmembrane region" description="Helical" evidence="8">
    <location>
        <begin position="767"/>
        <end position="789"/>
    </location>
</feature>
<evidence type="ECO:0000313" key="10">
    <source>
        <dbReference type="Proteomes" id="UP000219799"/>
    </source>
</evidence>
<keyword evidence="2" id="KW-0813">Transport</keyword>
<organism evidence="9 10">
    <name type="scientific">Plasmodium malariae</name>
    <dbReference type="NCBI Taxonomy" id="5858"/>
    <lineage>
        <taxon>Eukaryota</taxon>
        <taxon>Sar</taxon>
        <taxon>Alveolata</taxon>
        <taxon>Apicomplexa</taxon>
        <taxon>Aconoidasida</taxon>
        <taxon>Haemosporida</taxon>
        <taxon>Plasmodiidae</taxon>
        <taxon>Plasmodium</taxon>
        <taxon>Plasmodium (Plasmodium)</taxon>
    </lineage>
</organism>
<feature type="transmembrane region" description="Helical" evidence="8">
    <location>
        <begin position="666"/>
        <end position="688"/>
    </location>
</feature>
<accession>A0A1C3KF24</accession>
<feature type="transmembrane region" description="Helical" evidence="8">
    <location>
        <begin position="232"/>
        <end position="253"/>
    </location>
</feature>
<dbReference type="SUPFAM" id="SSF103473">
    <property type="entry name" value="MFS general substrate transporter"/>
    <property type="match status" value="1"/>
</dbReference>
<name>A0A1C3KF24_PLAMA</name>
<dbReference type="AlphaFoldDB" id="A0A1C3KF24"/>
<feature type="transmembrane region" description="Helical" evidence="8">
    <location>
        <begin position="630"/>
        <end position="654"/>
    </location>
</feature>
<evidence type="ECO:0000256" key="6">
    <source>
        <dbReference type="ARBA" id="ARBA00024338"/>
    </source>
</evidence>
<dbReference type="GO" id="GO:0022857">
    <property type="term" value="F:transmembrane transporter activity"/>
    <property type="evidence" value="ECO:0007669"/>
    <property type="project" value="InterPro"/>
</dbReference>
<feature type="transmembrane region" description="Helical" evidence="8">
    <location>
        <begin position="818"/>
        <end position="837"/>
    </location>
</feature>
<feature type="transmembrane region" description="Helical" evidence="8">
    <location>
        <begin position="726"/>
        <end position="746"/>
    </location>
</feature>
<evidence type="ECO:0000256" key="7">
    <source>
        <dbReference type="SAM" id="MobiDB-lite"/>
    </source>
</evidence>
<feature type="transmembrane region" description="Helical" evidence="8">
    <location>
        <begin position="88"/>
        <end position="108"/>
    </location>
</feature>
<dbReference type="Proteomes" id="UP000219799">
    <property type="component" value="Chromosome 13"/>
</dbReference>
<gene>
    <name evidence="9" type="primary">MFS5</name>
    <name evidence="9" type="ORF">PMLGA01_130024700</name>
</gene>
<evidence type="ECO:0000256" key="2">
    <source>
        <dbReference type="ARBA" id="ARBA00022448"/>
    </source>
</evidence>
<sequence length="851" mass="100061">MDTSEIHNSNSLLEKWKKKNILFEKLFYNVKNLFPKNKLQYTYINTFLLCLFFTFIHKYLDQTLPSLYKSIENDFNIDVRTLYYMNTIYKLAYATCNFFFALFFDYSFKKISSLKCDNVNNAELNNNTHYEISFKNELEHKETSKLMGEMNIRMNEDKSPWLVGEMRKTVKEGEEEEAEEEEEEEEEEGKKKKKNKTKGEEIEEEEKLFDDKKYAENIPISNEEVTLGEYGYTLNVLFISSITYIIVIFGIMISNNFVYFFFFMFIMGINNACIYILIQKIYTNKVFSENRSTIFGFLHFFSSISHTLSISINTNLSNKLYLGFNGWRICYFIISFFPIFVCIYLLKLIKKNKLGKDRRKNNNLNYMVSFDNLEDLYEENFKGNNNYYYNKEGNDELLCFNISNKENELGKEVSTFNMKQNISKNDTINEIQREKFTEVKKTYYNSSKLNKDGYMFRGNENDSYLNNMNRCTAMDNISTGDNYNSTSLISSSDKMNSSIIKRTINNLSFKRDRLKQYNKNDRVRCDAPTNSSDNNSKNCSNSYGNHHNSYNYGNIKEGVKNTFQNSTNNANDERISGSIFTTQKDESDNFEQKDELSNLLERGGNEKGKKLKYEFSYLYEIKYVFKNYSFWLMITMGMLNAIPRHVLSLMIYFFQYCNISDFKSGFIMSSSWLCASLISPFIGIISDYIYKLNKDINRQLIGMSTHCCRIVLMFTLFFFIPKEADSFIYFVIISVFMGILSGWINIGTHKPIIIDIVKQRHTAFVMALMNAFENIGSSIVGTFFLSFLLNRYNYIDKKNIKGINTNVNKHNVHVLSDVLLILTCLPWLLSFCLLYVLKFTYKKDKMYNNII</sequence>
<dbReference type="InterPro" id="IPR036259">
    <property type="entry name" value="MFS_trans_sf"/>
</dbReference>
<protein>
    <submittedName>
        <fullName evidence="9">Major facilitator superfamily domain-containing protein, putative</fullName>
    </submittedName>
</protein>
<keyword evidence="3 8" id="KW-0812">Transmembrane</keyword>
<keyword evidence="5 8" id="KW-0472">Membrane</keyword>
<evidence type="ECO:0000256" key="3">
    <source>
        <dbReference type="ARBA" id="ARBA00022692"/>
    </source>
</evidence>
<feature type="transmembrane region" description="Helical" evidence="8">
    <location>
        <begin position="294"/>
        <end position="314"/>
    </location>
</feature>
<dbReference type="VEuPathDB" id="PlasmoDB:PmUG01_13031900"/>
<feature type="compositionally biased region" description="Acidic residues" evidence="7">
    <location>
        <begin position="173"/>
        <end position="187"/>
    </location>
</feature>
<feature type="transmembrane region" description="Helical" evidence="8">
    <location>
        <begin position="259"/>
        <end position="282"/>
    </location>
</feature>
<comment type="subcellular location">
    <subcellularLocation>
        <location evidence="1">Membrane</location>
        <topology evidence="1">Multi-pass membrane protein</topology>
    </subcellularLocation>
</comment>
<dbReference type="GO" id="GO:0016020">
    <property type="term" value="C:membrane"/>
    <property type="evidence" value="ECO:0007669"/>
    <property type="project" value="UniProtKB-SubCell"/>
</dbReference>
<evidence type="ECO:0000256" key="5">
    <source>
        <dbReference type="ARBA" id="ARBA00023136"/>
    </source>
</evidence>
<dbReference type="Pfam" id="PF07690">
    <property type="entry name" value="MFS_1"/>
    <property type="match status" value="1"/>
</dbReference>
<evidence type="ECO:0000256" key="8">
    <source>
        <dbReference type="SAM" id="Phobius"/>
    </source>
</evidence>
<comment type="similarity">
    <text evidence="6">Belongs to the major facilitator superfamily. Spinster (TC 2.A.1.49) family.</text>
</comment>
<feature type="compositionally biased region" description="Low complexity" evidence="7">
    <location>
        <begin position="530"/>
        <end position="543"/>
    </location>
</feature>
<dbReference type="EMBL" id="LT594501">
    <property type="protein sequence ID" value="SBT72211.1"/>
    <property type="molecule type" value="Genomic_DNA"/>
</dbReference>
<feature type="transmembrane region" description="Helical" evidence="8">
    <location>
        <begin position="326"/>
        <end position="349"/>
    </location>
</feature>
<feature type="region of interest" description="Disordered" evidence="7">
    <location>
        <begin position="521"/>
        <end position="543"/>
    </location>
</feature>
<dbReference type="PANTHER" id="PTHR23505">
    <property type="entry name" value="SPINSTER"/>
    <property type="match status" value="1"/>
</dbReference>
<proteinExistence type="inferred from homology"/>
<keyword evidence="4 8" id="KW-1133">Transmembrane helix</keyword>
<feature type="transmembrane region" description="Helical" evidence="8">
    <location>
        <begin position="41"/>
        <end position="60"/>
    </location>
</feature>